<name>A0ABW2S2J0_9NOCA</name>
<reference evidence="5" key="1">
    <citation type="journal article" date="2019" name="Int. J. Syst. Evol. Microbiol.">
        <title>The Global Catalogue of Microorganisms (GCM) 10K type strain sequencing project: providing services to taxonomists for standard genome sequencing and annotation.</title>
        <authorList>
            <consortium name="The Broad Institute Genomics Platform"/>
            <consortium name="The Broad Institute Genome Sequencing Center for Infectious Disease"/>
            <person name="Wu L."/>
            <person name="Ma J."/>
        </authorList>
    </citation>
    <scope>NUCLEOTIDE SEQUENCE [LARGE SCALE GENOMIC DNA]</scope>
    <source>
        <strain evidence="5">ICMP 19430</strain>
    </source>
</reference>
<evidence type="ECO:0000256" key="1">
    <source>
        <dbReference type="SAM" id="MobiDB-lite"/>
    </source>
</evidence>
<dbReference type="Pfam" id="PF13768">
    <property type="entry name" value="VWA_3"/>
    <property type="match status" value="1"/>
</dbReference>
<keyword evidence="2" id="KW-0472">Membrane</keyword>
<dbReference type="InterPro" id="IPR002035">
    <property type="entry name" value="VWF_A"/>
</dbReference>
<dbReference type="Gene3D" id="3.40.50.410">
    <property type="entry name" value="von Willebrand factor, type A domain"/>
    <property type="match status" value="1"/>
</dbReference>
<sequence>MGQHRGAQGTRGVSKGPLIAVGTVVVLVLAVLGWFQLRDRISDQGTQAAETCVEGPAVLEVTADPDIAAQIQTLADRYTQTTPVVRDHCITVTVTTTPSQAVVDALAASGGQQWPGPGPAPALWIPQSTQSIARLGGQTGLIDGQPKSVASSPVLLAAPVMLAEALAGPKIGWQDLPRLQSDPNALQGLGLAGWGPLRLAMPTGLGSDPSALAAEAVAAAVSGAGAGPVTEEQAASAPVGAALGSLALGSAAAFPSAPDNPATTADALAALAAQPDPKAGAVHAVAVTEQQLYAAEPDTNALTAYLPAGATPVADHPAAIIATGWVDEARRGAAAEFADYLRRPEQAPVLRDAGFRVDGKSPSAVGAVPFTPIDTPLQPAAWPVPDTLSRALANPAVPFRTTVLMDISGSMSNVEGDGTRLTNTAAALTGQLNRTPDHSDLGLWVYSRNLDGARAYRTAVPTGPLADTVGGGTRRQAIVSTLDSLTPATATSTYASVEAAYADAVQGFDPNRPNSVLLITDGPNDDTSISSRQLLASIGDATVDGKPVRIDVITIGENSDADTLRALAEQTGGSLTAVGSSQGPELGAAIGEALR</sequence>
<protein>
    <submittedName>
        <fullName evidence="4">Substrate-binding domain-containing protein</fullName>
    </submittedName>
</protein>
<keyword evidence="5" id="KW-1185">Reference proteome</keyword>
<comment type="caution">
    <text evidence="4">The sequence shown here is derived from an EMBL/GenBank/DDBJ whole genome shotgun (WGS) entry which is preliminary data.</text>
</comment>
<keyword evidence="2" id="KW-1133">Transmembrane helix</keyword>
<proteinExistence type="predicted"/>
<dbReference type="SMART" id="SM00327">
    <property type="entry name" value="VWA"/>
    <property type="match status" value="1"/>
</dbReference>
<dbReference type="Pfam" id="PF13531">
    <property type="entry name" value="SBP_bac_11"/>
    <property type="match status" value="1"/>
</dbReference>
<organism evidence="4 5">
    <name type="scientific">Rhodococcus daqingensis</name>
    <dbReference type="NCBI Taxonomy" id="2479363"/>
    <lineage>
        <taxon>Bacteria</taxon>
        <taxon>Bacillati</taxon>
        <taxon>Actinomycetota</taxon>
        <taxon>Actinomycetes</taxon>
        <taxon>Mycobacteriales</taxon>
        <taxon>Nocardiaceae</taxon>
        <taxon>Rhodococcus</taxon>
    </lineage>
</organism>
<dbReference type="SUPFAM" id="SSF53300">
    <property type="entry name" value="vWA-like"/>
    <property type="match status" value="1"/>
</dbReference>
<evidence type="ECO:0000313" key="4">
    <source>
        <dbReference type="EMBL" id="MFC7449961.1"/>
    </source>
</evidence>
<evidence type="ECO:0000256" key="2">
    <source>
        <dbReference type="SAM" id="Phobius"/>
    </source>
</evidence>
<evidence type="ECO:0000313" key="5">
    <source>
        <dbReference type="Proteomes" id="UP001596484"/>
    </source>
</evidence>
<dbReference type="PROSITE" id="PS50234">
    <property type="entry name" value="VWFA"/>
    <property type="match status" value="1"/>
</dbReference>
<keyword evidence="2" id="KW-0812">Transmembrane</keyword>
<dbReference type="Proteomes" id="UP001596484">
    <property type="component" value="Unassembled WGS sequence"/>
</dbReference>
<feature type="domain" description="VWFA" evidence="3">
    <location>
        <begin position="400"/>
        <end position="594"/>
    </location>
</feature>
<feature type="region of interest" description="Disordered" evidence="1">
    <location>
        <begin position="575"/>
        <end position="595"/>
    </location>
</feature>
<feature type="transmembrane region" description="Helical" evidence="2">
    <location>
        <begin position="12"/>
        <end position="35"/>
    </location>
</feature>
<accession>A0ABW2S2J0</accession>
<dbReference type="EMBL" id="JBHTCS010000022">
    <property type="protein sequence ID" value="MFC7449961.1"/>
    <property type="molecule type" value="Genomic_DNA"/>
</dbReference>
<dbReference type="RefSeq" id="WP_378407438.1">
    <property type="nucleotide sequence ID" value="NZ_JBHTCS010000022.1"/>
</dbReference>
<evidence type="ECO:0000259" key="3">
    <source>
        <dbReference type="PROSITE" id="PS50234"/>
    </source>
</evidence>
<gene>
    <name evidence="4" type="ORF">ACFQS9_18855</name>
</gene>
<dbReference type="InterPro" id="IPR036465">
    <property type="entry name" value="vWFA_dom_sf"/>
</dbReference>